<dbReference type="SUPFAM" id="SSF52540">
    <property type="entry name" value="P-loop containing nucleoside triphosphate hydrolases"/>
    <property type="match status" value="1"/>
</dbReference>
<dbReference type="GO" id="GO:0003700">
    <property type="term" value="F:DNA-binding transcription factor activity"/>
    <property type="evidence" value="ECO:0007669"/>
    <property type="project" value="InterPro"/>
</dbReference>
<dbReference type="Gene3D" id="1.10.10.10">
    <property type="entry name" value="Winged helix-like DNA-binding domain superfamily/Winged helix DNA-binding domain"/>
    <property type="match status" value="1"/>
</dbReference>
<evidence type="ECO:0000313" key="3">
    <source>
        <dbReference type="Proteomes" id="UP000241284"/>
    </source>
</evidence>
<dbReference type="InterPro" id="IPR027417">
    <property type="entry name" value="P-loop_NTPase"/>
</dbReference>
<gene>
    <name evidence="2" type="ORF">B9Q06_10065</name>
</gene>
<accession>A0A2R6B666</accession>
<evidence type="ECO:0000313" key="2">
    <source>
        <dbReference type="EMBL" id="PSN94140.1"/>
    </source>
</evidence>
<dbReference type="PRINTS" id="PR00364">
    <property type="entry name" value="DISEASERSIST"/>
</dbReference>
<dbReference type="CDD" id="cd00090">
    <property type="entry name" value="HTH_ARSR"/>
    <property type="match status" value="1"/>
</dbReference>
<dbReference type="PANTHER" id="PTHR47691:SF3">
    <property type="entry name" value="HTH-TYPE TRANSCRIPTIONAL REGULATOR RV0890C-RELATED"/>
    <property type="match status" value="1"/>
</dbReference>
<dbReference type="EMBL" id="NEXH01000030">
    <property type="protein sequence ID" value="PSN94140.1"/>
    <property type="molecule type" value="Genomic_DNA"/>
</dbReference>
<evidence type="ECO:0000259" key="1">
    <source>
        <dbReference type="Pfam" id="PF01022"/>
    </source>
</evidence>
<dbReference type="Gene3D" id="3.40.50.300">
    <property type="entry name" value="P-loop containing nucleotide triphosphate hydrolases"/>
    <property type="match status" value="1"/>
</dbReference>
<dbReference type="Pfam" id="PF01022">
    <property type="entry name" value="HTH_5"/>
    <property type="match status" value="1"/>
</dbReference>
<dbReference type="Proteomes" id="UP000241284">
    <property type="component" value="Unassembled WGS sequence"/>
</dbReference>
<reference evidence="2 3" key="1">
    <citation type="submission" date="2017-04" db="EMBL/GenBank/DDBJ databases">
        <title>Novel microbial lineages endemic to geothermal iron-oxide mats fill important gaps in the evolutionary history of Archaea.</title>
        <authorList>
            <person name="Jay Z.J."/>
            <person name="Beam J.P."/>
            <person name="Dlakic M."/>
            <person name="Rusch D.B."/>
            <person name="Kozubal M.A."/>
            <person name="Inskeep W.P."/>
        </authorList>
    </citation>
    <scope>NUCLEOTIDE SEQUENCE [LARGE SCALE GENOMIC DNA]</scope>
    <source>
        <strain evidence="2">ECH_B_2</strain>
    </source>
</reference>
<dbReference type="InterPro" id="IPR011991">
    <property type="entry name" value="ArsR-like_HTH"/>
</dbReference>
<feature type="domain" description="HTH arsR-type" evidence="1">
    <location>
        <begin position="40"/>
        <end position="84"/>
    </location>
</feature>
<dbReference type="Gene3D" id="1.25.40.10">
    <property type="entry name" value="Tetratricopeptide repeat domain"/>
    <property type="match status" value="2"/>
</dbReference>
<dbReference type="InterPro" id="IPR011990">
    <property type="entry name" value="TPR-like_helical_dom_sf"/>
</dbReference>
<sequence length="837" mass="93722">MASRLLAPLNGLPEVIAMESVIKSEMESELAPALLVLIRPRNLEILSALATSPMSTRQLSKLLGLQESNVSARLQELVKFGFVRDEGWRRVNERNVKLYSLGVNGLSIEFLPQGYRLRLRRSFKKPTLETTFYYGDFESPTIGFEFIGRRRELESLAEHRSVLIWGIAGIGKTTLAAKFAESLGTPIFWHRVRETDSFIFVVNKLAVYLSKFGRVNLATLLEEGEKDTEVLEESAIQEVTQLKALAVFDDYHLCGDSELKRFIAKFVGRTKAIVISRSKPVELLGHGVFELELGGFSNYDARSFIESRLHRGVSEQDLKTISKRTENHPLALELLCQVAMRGGELPEGVVAASESFVSQLSLTLSQEELQLLSALSVFREAVPVEAVKWVVPMRLPIRRILHNLEGRGIVKRRGGLYGAHGLIREALYNRMGSPEQHSRAAAYYRRLGDIRSMLEALYHYAEAGDSPGVLDTIKSCWETATEQGLSEILGQLIDRLLRQPLSKEAEMWCLYAKANILSHGSTNLDESLSLLNRAMEISISIRDYEFYTRCKQLTGLILVSKGKVREAIRLLQETLEEAAKWRLPAGRQAGILSVISQAYMRGYYLNKILRIQEKILDLYKEAGNRVLVFATIGNMGIVNMLLGRFEEASAKLREALDGLEMIGDISDMGTAMFNLAIVLRDSGRVEEALWMLKKSVKHLRLAHKHSTLLSALSESALLNCELGNLEQAAKLIGEAKRLSGRVEEVDSLGVYEFAQAVLALIQGEKSTAETHFDLALNHFKNSLYDRARALMIRGEIELKIGLKDAGRNHLTQARGLFSRISSQGYINKVDKLLSAKT</sequence>
<comment type="caution">
    <text evidence="2">The sequence shown here is derived from an EMBL/GenBank/DDBJ whole genome shotgun (WGS) entry which is preliminary data.</text>
</comment>
<dbReference type="AlphaFoldDB" id="A0A2R6B666"/>
<proteinExistence type="predicted"/>
<organism evidence="2 3">
    <name type="scientific">Candidatus Marsarchaeota G2 archaeon ECH_B_2</name>
    <dbReference type="NCBI Taxonomy" id="1978160"/>
    <lineage>
        <taxon>Archaea</taxon>
        <taxon>Candidatus Marsarchaeota</taxon>
        <taxon>Candidatus Marsarchaeota group 2</taxon>
    </lineage>
</organism>
<dbReference type="SUPFAM" id="SSF46785">
    <property type="entry name" value="Winged helix' DNA-binding domain"/>
    <property type="match status" value="1"/>
</dbReference>
<dbReference type="SUPFAM" id="SSF48452">
    <property type="entry name" value="TPR-like"/>
    <property type="match status" value="2"/>
</dbReference>
<dbReference type="InterPro" id="IPR001845">
    <property type="entry name" value="HTH_ArsR_DNA-bd_dom"/>
</dbReference>
<protein>
    <recommendedName>
        <fullName evidence="1">HTH arsR-type domain-containing protein</fullName>
    </recommendedName>
</protein>
<dbReference type="PANTHER" id="PTHR47691">
    <property type="entry name" value="REGULATOR-RELATED"/>
    <property type="match status" value="1"/>
</dbReference>
<dbReference type="InterPro" id="IPR036388">
    <property type="entry name" value="WH-like_DNA-bd_sf"/>
</dbReference>
<dbReference type="InterPro" id="IPR036390">
    <property type="entry name" value="WH_DNA-bd_sf"/>
</dbReference>
<name>A0A2R6B666_9ARCH</name>